<feature type="non-terminal residue" evidence="5">
    <location>
        <position position="106"/>
    </location>
</feature>
<dbReference type="AlphaFoldDB" id="A0A813IGT3"/>
<keyword evidence="3" id="KW-0206">Cytoskeleton</keyword>
<dbReference type="EMBL" id="CAJNNW010008215">
    <property type="protein sequence ID" value="CAE8649833.1"/>
    <property type="molecule type" value="Genomic_DNA"/>
</dbReference>
<evidence type="ECO:0000256" key="1">
    <source>
        <dbReference type="ARBA" id="ARBA00004114"/>
    </source>
</evidence>
<comment type="subcellular location">
    <subcellularLocation>
        <location evidence="1">Cytoplasm</location>
        <location evidence="1">Cytoskeleton</location>
        <location evidence="1">Microtubule organizing center</location>
        <location evidence="1">Centrosome</location>
        <location evidence="1">Centriole</location>
    </subcellularLocation>
</comment>
<proteinExistence type="inferred from homology"/>
<accession>A0A813IGT3</accession>
<comment type="similarity">
    <text evidence="4">Belongs to the CEP135/TSGA10 family.</text>
</comment>
<protein>
    <submittedName>
        <fullName evidence="5">Uncharacterized protein</fullName>
    </submittedName>
</protein>
<name>A0A813IGT3_POLGL</name>
<gene>
    <name evidence="5" type="ORF">PGLA2088_LOCUS7777</name>
</gene>
<evidence type="ECO:0000256" key="4">
    <source>
        <dbReference type="ARBA" id="ARBA00038123"/>
    </source>
</evidence>
<reference evidence="5" key="1">
    <citation type="submission" date="2021-02" db="EMBL/GenBank/DDBJ databases">
        <authorList>
            <person name="Dougan E. K."/>
            <person name="Rhodes N."/>
            <person name="Thang M."/>
            <person name="Chan C."/>
        </authorList>
    </citation>
    <scope>NUCLEOTIDE SEQUENCE</scope>
</reference>
<keyword evidence="2" id="KW-0963">Cytoplasm</keyword>
<evidence type="ECO:0000313" key="5">
    <source>
        <dbReference type="EMBL" id="CAE8649833.1"/>
    </source>
</evidence>
<organism evidence="5 6">
    <name type="scientific">Polarella glacialis</name>
    <name type="common">Dinoflagellate</name>
    <dbReference type="NCBI Taxonomy" id="89957"/>
    <lineage>
        <taxon>Eukaryota</taxon>
        <taxon>Sar</taxon>
        <taxon>Alveolata</taxon>
        <taxon>Dinophyceae</taxon>
        <taxon>Suessiales</taxon>
        <taxon>Suessiaceae</taxon>
        <taxon>Polarella</taxon>
    </lineage>
</organism>
<dbReference type="InterPro" id="IPR051877">
    <property type="entry name" value="Centriole_BasalBody_StrucProt"/>
</dbReference>
<evidence type="ECO:0000256" key="2">
    <source>
        <dbReference type="ARBA" id="ARBA00022490"/>
    </source>
</evidence>
<feature type="non-terminal residue" evidence="5">
    <location>
        <position position="1"/>
    </location>
</feature>
<comment type="caution">
    <text evidence="5">The sequence shown here is derived from an EMBL/GenBank/DDBJ whole genome shotgun (WGS) entry which is preliminary data.</text>
</comment>
<dbReference type="PANTHER" id="PTHR20544:SF2">
    <property type="entry name" value="TESTIS SPECIFIC 10"/>
    <property type="match status" value="1"/>
</dbReference>
<evidence type="ECO:0000256" key="3">
    <source>
        <dbReference type="ARBA" id="ARBA00023212"/>
    </source>
</evidence>
<dbReference type="PANTHER" id="PTHR20544">
    <property type="entry name" value="CENTROSOMAL PROTEIN CEP135"/>
    <property type="match status" value="1"/>
</dbReference>
<dbReference type="GO" id="GO:0005814">
    <property type="term" value="C:centriole"/>
    <property type="evidence" value="ECO:0007669"/>
    <property type="project" value="UniProtKB-SubCell"/>
</dbReference>
<sequence>AGAAPTASSSSGSSFKALRAKLNSLNYFQPLSEESLALAEKLLEDILRSAENLRGLEKSALSRERESKERVAELKSLRWENPRLLKENTELHRRVLDDSCGHRNQR</sequence>
<dbReference type="Proteomes" id="UP000626109">
    <property type="component" value="Unassembled WGS sequence"/>
</dbReference>
<evidence type="ECO:0000313" key="6">
    <source>
        <dbReference type="Proteomes" id="UP000626109"/>
    </source>
</evidence>